<comment type="caution">
    <text evidence="2">The sequence shown here is derived from an EMBL/GenBank/DDBJ whole genome shotgun (WGS) entry which is preliminary data.</text>
</comment>
<evidence type="ECO:0000259" key="1">
    <source>
        <dbReference type="Pfam" id="PF07734"/>
    </source>
</evidence>
<evidence type="ECO:0000313" key="3">
    <source>
        <dbReference type="Proteomes" id="UP001058974"/>
    </source>
</evidence>
<keyword evidence="3" id="KW-1185">Reference proteome</keyword>
<dbReference type="Pfam" id="PF07734">
    <property type="entry name" value="FBA_1"/>
    <property type="match status" value="1"/>
</dbReference>
<dbReference type="NCBIfam" id="TIGR01640">
    <property type="entry name" value="F_box_assoc_1"/>
    <property type="match status" value="1"/>
</dbReference>
<dbReference type="InterPro" id="IPR015915">
    <property type="entry name" value="Kelch-typ_b-propeller"/>
</dbReference>
<dbReference type="SUPFAM" id="SSF81383">
    <property type="entry name" value="F-box domain"/>
    <property type="match status" value="1"/>
</dbReference>
<dbReference type="InterPro" id="IPR006527">
    <property type="entry name" value="F-box-assoc_dom_typ1"/>
</dbReference>
<dbReference type="EMBL" id="JAMSHJ010000007">
    <property type="protein sequence ID" value="KAI5387619.1"/>
    <property type="molecule type" value="Genomic_DNA"/>
</dbReference>
<dbReference type="CDD" id="cd22157">
    <property type="entry name" value="F-box_AtFBW1-like"/>
    <property type="match status" value="1"/>
</dbReference>
<name>A0A9D4VRK0_PEA</name>
<proteinExistence type="predicted"/>
<gene>
    <name evidence="2" type="ORF">KIW84_073637</name>
</gene>
<dbReference type="Gramene" id="Psat07G0363700-T1">
    <property type="protein sequence ID" value="KAI5387619.1"/>
    <property type="gene ID" value="KIW84_073637"/>
</dbReference>
<dbReference type="AlphaFoldDB" id="A0A9D4VRK0"/>
<accession>A0A9D4VRK0</accession>
<dbReference type="PANTHER" id="PTHR31672">
    <property type="entry name" value="BNACNNG10540D PROTEIN"/>
    <property type="match status" value="1"/>
</dbReference>
<dbReference type="PANTHER" id="PTHR31672:SF13">
    <property type="entry name" value="F-BOX PROTEIN CPR30-LIKE"/>
    <property type="match status" value="1"/>
</dbReference>
<dbReference type="InterPro" id="IPR017451">
    <property type="entry name" value="F-box-assoc_interact_dom"/>
</dbReference>
<dbReference type="SUPFAM" id="SSF50965">
    <property type="entry name" value="Galactose oxidase, central domain"/>
    <property type="match status" value="1"/>
</dbReference>
<dbReference type="InterPro" id="IPR050796">
    <property type="entry name" value="SCF_F-box_component"/>
</dbReference>
<dbReference type="Gene3D" id="2.120.10.80">
    <property type="entry name" value="Kelch-type beta propeller"/>
    <property type="match status" value="1"/>
</dbReference>
<organism evidence="2 3">
    <name type="scientific">Pisum sativum</name>
    <name type="common">Garden pea</name>
    <name type="synonym">Lathyrus oleraceus</name>
    <dbReference type="NCBI Taxonomy" id="3888"/>
    <lineage>
        <taxon>Eukaryota</taxon>
        <taxon>Viridiplantae</taxon>
        <taxon>Streptophyta</taxon>
        <taxon>Embryophyta</taxon>
        <taxon>Tracheophyta</taxon>
        <taxon>Spermatophyta</taxon>
        <taxon>Magnoliopsida</taxon>
        <taxon>eudicotyledons</taxon>
        <taxon>Gunneridae</taxon>
        <taxon>Pentapetalae</taxon>
        <taxon>rosids</taxon>
        <taxon>fabids</taxon>
        <taxon>Fabales</taxon>
        <taxon>Fabaceae</taxon>
        <taxon>Papilionoideae</taxon>
        <taxon>50 kb inversion clade</taxon>
        <taxon>NPAAA clade</taxon>
        <taxon>Hologalegina</taxon>
        <taxon>IRL clade</taxon>
        <taxon>Fabeae</taxon>
        <taxon>Lathyrus</taxon>
    </lineage>
</organism>
<reference evidence="2 3" key="1">
    <citation type="journal article" date="2022" name="Nat. Genet.">
        <title>Improved pea reference genome and pan-genome highlight genomic features and evolutionary characteristics.</title>
        <authorList>
            <person name="Yang T."/>
            <person name="Liu R."/>
            <person name="Luo Y."/>
            <person name="Hu S."/>
            <person name="Wang D."/>
            <person name="Wang C."/>
            <person name="Pandey M.K."/>
            <person name="Ge S."/>
            <person name="Xu Q."/>
            <person name="Li N."/>
            <person name="Li G."/>
            <person name="Huang Y."/>
            <person name="Saxena R.K."/>
            <person name="Ji Y."/>
            <person name="Li M."/>
            <person name="Yan X."/>
            <person name="He Y."/>
            <person name="Liu Y."/>
            <person name="Wang X."/>
            <person name="Xiang C."/>
            <person name="Varshney R.K."/>
            <person name="Ding H."/>
            <person name="Gao S."/>
            <person name="Zong X."/>
        </authorList>
    </citation>
    <scope>NUCLEOTIDE SEQUENCE [LARGE SCALE GENOMIC DNA]</scope>
    <source>
        <strain evidence="2 3">cv. Zhongwan 6</strain>
    </source>
</reference>
<evidence type="ECO:0000313" key="2">
    <source>
        <dbReference type="EMBL" id="KAI5387619.1"/>
    </source>
</evidence>
<dbReference type="InterPro" id="IPR011043">
    <property type="entry name" value="Gal_Oxase/kelch_b-propeller"/>
</dbReference>
<feature type="domain" description="F-box associated beta-propeller type 1" evidence="1">
    <location>
        <begin position="95"/>
        <end position="349"/>
    </location>
</feature>
<dbReference type="InterPro" id="IPR036047">
    <property type="entry name" value="F-box-like_dom_sf"/>
</dbReference>
<dbReference type="Proteomes" id="UP001058974">
    <property type="component" value="Chromosome 7"/>
</dbReference>
<protein>
    <recommendedName>
        <fullName evidence="1">F-box associated beta-propeller type 1 domain-containing protein</fullName>
    </recommendedName>
</protein>
<sequence>MCATDNISLGEDLEIEILWQLPAKSLMRFRCVKKSWNILISSHSFVTGRSKLQIQENSSLLVLHKRPYIKFLLCDRDNEKPMPIKSVFSNNVATIQFYGSCNGVFCLKGIYPYTTYHNELIMWNPTTNEVHFIPPAPSLGNRYIDESMYGFGAVNDDFKVVKLNISTNDGRTKMLYLLSAEVYDINTKSWTLIRNHPPVIMVTRQEPPRYNTLVDGVYHWITASHRYNAANILCYDFHNNQFQQLQAPYSRYLESFFCDDVAAIKDSLGYVVQHRFSTRILLEIWITEQNGWSKKYNIGPFSSTFTIFGPWNNGEEILMGEVGQVLMSYDHHGNALRQFQIDILENEYFWIYEFVPSISLLLKNPIELKLVWGAHAALLEKIPEGTLWGDIYWGNQEEIFVTPKFIRGCINKQVGEETRLGDQHHHGLNSERLLPLTLSLL</sequence>